<protein>
    <submittedName>
        <fullName evidence="2">Uncharacterized protein</fullName>
    </submittedName>
</protein>
<name>U4LHD9_PYROM</name>
<organism evidence="2 3">
    <name type="scientific">Pyronema omphalodes (strain CBS 100304)</name>
    <name type="common">Pyronema confluens</name>
    <dbReference type="NCBI Taxonomy" id="1076935"/>
    <lineage>
        <taxon>Eukaryota</taxon>
        <taxon>Fungi</taxon>
        <taxon>Dikarya</taxon>
        <taxon>Ascomycota</taxon>
        <taxon>Pezizomycotina</taxon>
        <taxon>Pezizomycetes</taxon>
        <taxon>Pezizales</taxon>
        <taxon>Pyronemataceae</taxon>
        <taxon>Pyronema</taxon>
    </lineage>
</organism>
<feature type="region of interest" description="Disordered" evidence="1">
    <location>
        <begin position="60"/>
        <end position="161"/>
    </location>
</feature>
<gene>
    <name evidence="2" type="ORF">PCON_09543</name>
</gene>
<evidence type="ECO:0000313" key="3">
    <source>
        <dbReference type="Proteomes" id="UP000018144"/>
    </source>
</evidence>
<dbReference type="Proteomes" id="UP000018144">
    <property type="component" value="Unassembled WGS sequence"/>
</dbReference>
<feature type="compositionally biased region" description="Low complexity" evidence="1">
    <location>
        <begin position="479"/>
        <end position="496"/>
    </location>
</feature>
<keyword evidence="3" id="KW-1185">Reference proteome</keyword>
<evidence type="ECO:0000313" key="2">
    <source>
        <dbReference type="EMBL" id="CCX30942.1"/>
    </source>
</evidence>
<reference evidence="2 3" key="1">
    <citation type="journal article" date="2013" name="PLoS Genet.">
        <title>The genome and development-dependent transcriptomes of Pyronema confluens: a window into fungal evolution.</title>
        <authorList>
            <person name="Traeger S."/>
            <person name="Altegoer F."/>
            <person name="Freitag M."/>
            <person name="Gabaldon T."/>
            <person name="Kempken F."/>
            <person name="Kumar A."/>
            <person name="Marcet-Houben M."/>
            <person name="Poggeler S."/>
            <person name="Stajich J.E."/>
            <person name="Nowrousian M."/>
        </authorList>
    </citation>
    <scope>NUCLEOTIDE SEQUENCE [LARGE SCALE GENOMIC DNA]</scope>
    <source>
        <strain evidence="3">CBS 100304</strain>
        <tissue evidence="2">Vegetative mycelium</tissue>
    </source>
</reference>
<dbReference type="OrthoDB" id="10353972at2759"/>
<feature type="region of interest" description="Disordered" evidence="1">
    <location>
        <begin position="449"/>
        <end position="503"/>
    </location>
</feature>
<feature type="compositionally biased region" description="Acidic residues" evidence="1">
    <location>
        <begin position="102"/>
        <end position="114"/>
    </location>
</feature>
<proteinExistence type="predicted"/>
<feature type="compositionally biased region" description="Basic and acidic residues" evidence="1">
    <location>
        <begin position="115"/>
        <end position="124"/>
    </location>
</feature>
<sequence>MCNSKLTTEGHVPPPCPEENFCCWARSLLEDRIFSSTSMPRPHPPCEDVSKMVKKWVLNLKPEPGSQEADTQETDTQEPDIVSFPEMPTSPTESDGILGDNSELESDESEEDPSDMEHPLKDSEQESNTNVDIKSDIGTCTDPYASSTDNSSYYGNRPAEGDGYDFVERDPPPHYLQSEFDEKVKRVEDEHAIALAMLQNEQRYKKANEIRQKRFEEALDKEAYDVLGNFFYLMKEYHGCRKLAQRLWKGLSEKNGYYDSDGDLVVKRKPPGHQWTPTHTLLGFFPDLVRELNAQKAALLLKHNQRKDLLETPPSIKLEVIREQLGLTWKELPSRFKEEINRSWEVVRCKARDEITRERLLETMAETVSHQKTLKIARFLLEYFKLWDDNSTHYQRGSPEMEASAYALIMAEKKVLVEAALTPKPKLNRRMVRSGEVVGKAAKPTFGEAVAGQTKRAFGDGSDSDKENEDPITKKRRTGLSSSSSSVTTTTGTPTPDVNGNLSLTQQQELTEIKRMEYELAQKQLQLLKKKEAFGMKFGMHLLYKRHEKK</sequence>
<feature type="compositionally biased region" description="Polar residues" evidence="1">
    <location>
        <begin position="144"/>
        <end position="154"/>
    </location>
</feature>
<accession>U4LHD9</accession>
<feature type="compositionally biased region" description="Basic and acidic residues" evidence="1">
    <location>
        <begin position="463"/>
        <end position="473"/>
    </location>
</feature>
<dbReference type="EMBL" id="HF935497">
    <property type="protein sequence ID" value="CCX30942.1"/>
    <property type="molecule type" value="Genomic_DNA"/>
</dbReference>
<dbReference type="AlphaFoldDB" id="U4LHD9"/>
<evidence type="ECO:0000256" key="1">
    <source>
        <dbReference type="SAM" id="MobiDB-lite"/>
    </source>
</evidence>